<evidence type="ECO:0000313" key="1">
    <source>
        <dbReference type="EMBL" id="CAB4814376.1"/>
    </source>
</evidence>
<protein>
    <submittedName>
        <fullName evidence="1">Unannotated protein</fullName>
    </submittedName>
</protein>
<proteinExistence type="predicted"/>
<reference evidence="1" key="1">
    <citation type="submission" date="2020-05" db="EMBL/GenBank/DDBJ databases">
        <authorList>
            <person name="Chiriac C."/>
            <person name="Salcher M."/>
            <person name="Ghai R."/>
            <person name="Kavagutti S V."/>
        </authorList>
    </citation>
    <scope>NUCLEOTIDE SEQUENCE</scope>
</reference>
<gene>
    <name evidence="1" type="ORF">UFOPK3046_01351</name>
</gene>
<dbReference type="AlphaFoldDB" id="A0A6J6Z499"/>
<sequence>MGECLVQQARHDFANVVFPSCNCLRRKATSDQTATHLMDGIIQSDDGRIGRNIGPIASLVLVGVDEESFLFLYFDDVRMSRNAPEFVGGVPVHRSLLTHPRIGGVRIVDVEISIQKVN</sequence>
<dbReference type="EMBL" id="CAFAAQ010000136">
    <property type="protein sequence ID" value="CAB4814376.1"/>
    <property type="molecule type" value="Genomic_DNA"/>
</dbReference>
<accession>A0A6J6Z499</accession>
<organism evidence="1">
    <name type="scientific">freshwater metagenome</name>
    <dbReference type="NCBI Taxonomy" id="449393"/>
    <lineage>
        <taxon>unclassified sequences</taxon>
        <taxon>metagenomes</taxon>
        <taxon>ecological metagenomes</taxon>
    </lineage>
</organism>
<name>A0A6J6Z499_9ZZZZ</name>